<name>A0A1L7CI74_9CORY</name>
<dbReference type="RefSeq" id="WP_075727762.1">
    <property type="nucleotide sequence ID" value="NZ_CP009245.1"/>
</dbReference>
<dbReference type="AlphaFoldDB" id="A0A1L7CI74"/>
<accession>A0A1L7CI74</accession>
<evidence type="ECO:0000313" key="3">
    <source>
        <dbReference type="Proteomes" id="UP000185478"/>
    </source>
</evidence>
<keyword evidence="1" id="KW-0472">Membrane</keyword>
<sequence>MSSQTQASHFDHIQWRRRSAWVALAALVHLALLYGFIWLQSPLYKSAEVTTTMGLGIEISNGYFTLAIIGSYLVAGFVVISSYLGWRCKPERVFNGVFLTVYAFLIAVVFVGMFAAELLVGCLTGEGVVYLW</sequence>
<proteinExistence type="predicted"/>
<dbReference type="Proteomes" id="UP000185478">
    <property type="component" value="Chromosome"/>
</dbReference>
<dbReference type="KEGG" id="caqu:CAQU_11485"/>
<feature type="transmembrane region" description="Helical" evidence="1">
    <location>
        <begin position="63"/>
        <end position="86"/>
    </location>
</feature>
<keyword evidence="1" id="KW-1133">Transmembrane helix</keyword>
<gene>
    <name evidence="2" type="ORF">CAQU_11485</name>
</gene>
<keyword evidence="3" id="KW-1185">Reference proteome</keyword>
<evidence type="ECO:0000256" key="1">
    <source>
        <dbReference type="SAM" id="Phobius"/>
    </source>
</evidence>
<feature type="transmembrane region" description="Helical" evidence="1">
    <location>
        <begin position="93"/>
        <end position="116"/>
    </location>
</feature>
<dbReference type="STRING" id="1431546.CAQU_11485"/>
<organism evidence="2 3">
    <name type="scientific">Corynebacterium aquilae DSM 44791</name>
    <dbReference type="NCBI Taxonomy" id="1431546"/>
    <lineage>
        <taxon>Bacteria</taxon>
        <taxon>Bacillati</taxon>
        <taxon>Actinomycetota</taxon>
        <taxon>Actinomycetes</taxon>
        <taxon>Mycobacteriales</taxon>
        <taxon>Corynebacteriaceae</taxon>
        <taxon>Corynebacterium</taxon>
    </lineage>
</organism>
<keyword evidence="1" id="KW-0812">Transmembrane</keyword>
<evidence type="ECO:0000313" key="2">
    <source>
        <dbReference type="EMBL" id="APT85562.1"/>
    </source>
</evidence>
<reference evidence="2 3" key="1">
    <citation type="submission" date="2014-08" db="EMBL/GenBank/DDBJ databases">
        <title>Complete genome sequence of Corynebacterium aquilae S-613T(T) (=DSM 44791(T)), isolated from the choana of a healthy golden eagle.</title>
        <authorList>
            <person name="Ruckert C."/>
            <person name="Albersmeier A."/>
            <person name="Winkler A."/>
            <person name="Kalinowski J."/>
        </authorList>
    </citation>
    <scope>NUCLEOTIDE SEQUENCE [LARGE SCALE GENOMIC DNA]</scope>
    <source>
        <strain evidence="2 3">S-613</strain>
    </source>
</reference>
<feature type="transmembrane region" description="Helical" evidence="1">
    <location>
        <begin position="21"/>
        <end position="43"/>
    </location>
</feature>
<protein>
    <submittedName>
        <fullName evidence="2">Uncharacterized protein</fullName>
    </submittedName>
</protein>
<dbReference type="EMBL" id="CP009245">
    <property type="protein sequence ID" value="APT85562.1"/>
    <property type="molecule type" value="Genomic_DNA"/>
</dbReference>